<keyword evidence="8" id="KW-1185">Reference proteome</keyword>
<keyword evidence="2" id="KW-1003">Cell membrane</keyword>
<dbReference type="PANTHER" id="PTHR30606:SF10">
    <property type="entry name" value="PHOSPHATIDYLINOSITOL MANNOSIDE ACYLTRANSFERASE"/>
    <property type="match status" value="1"/>
</dbReference>
<evidence type="ECO:0000256" key="6">
    <source>
        <dbReference type="ARBA" id="ARBA00023315"/>
    </source>
</evidence>
<evidence type="ECO:0000256" key="1">
    <source>
        <dbReference type="ARBA" id="ARBA00004533"/>
    </source>
</evidence>
<dbReference type="CDD" id="cd07984">
    <property type="entry name" value="LPLAT_LABLAT-like"/>
    <property type="match status" value="1"/>
</dbReference>
<name>A0ABY4XS39_9BACT</name>
<keyword evidence="5" id="KW-0472">Membrane</keyword>
<gene>
    <name evidence="7" type="ORF">NFI80_10750</name>
</gene>
<dbReference type="InterPro" id="IPR004960">
    <property type="entry name" value="LipA_acyltrans"/>
</dbReference>
<keyword evidence="6 7" id="KW-0012">Acyltransferase</keyword>
<evidence type="ECO:0000256" key="4">
    <source>
        <dbReference type="ARBA" id="ARBA00022679"/>
    </source>
</evidence>
<dbReference type="RefSeq" id="WP_235163076.1">
    <property type="nucleotide sequence ID" value="NZ_CP098805.1"/>
</dbReference>
<reference evidence="7" key="1">
    <citation type="submission" date="2022-06" db="EMBL/GenBank/DDBJ databases">
        <title>Novel species in genus Dyadobacter.</title>
        <authorList>
            <person name="Ma C."/>
        </authorList>
    </citation>
    <scope>NUCLEOTIDE SEQUENCE</scope>
    <source>
        <strain evidence="7">CY22</strain>
    </source>
</reference>
<dbReference type="EMBL" id="CP098805">
    <property type="protein sequence ID" value="USJ33210.1"/>
    <property type="molecule type" value="Genomic_DNA"/>
</dbReference>
<evidence type="ECO:0000313" key="8">
    <source>
        <dbReference type="Proteomes" id="UP001055420"/>
    </source>
</evidence>
<accession>A0ABY4XS39</accession>
<protein>
    <submittedName>
        <fullName evidence="7">Lysophospholipid acyltransferase family protein</fullName>
    </submittedName>
</protein>
<keyword evidence="4" id="KW-0808">Transferase</keyword>
<organism evidence="7 8">
    <name type="scientific">Dyadobacter chenhuakuii</name>
    <dbReference type="NCBI Taxonomy" id="2909339"/>
    <lineage>
        <taxon>Bacteria</taxon>
        <taxon>Pseudomonadati</taxon>
        <taxon>Bacteroidota</taxon>
        <taxon>Cytophagia</taxon>
        <taxon>Cytophagales</taxon>
        <taxon>Spirosomataceae</taxon>
        <taxon>Dyadobacter</taxon>
    </lineage>
</organism>
<sequence length="312" mass="36416">MQTLPWREGRGLTAVLFRKGTASLSVHIWRSIARLIYLIFKHIWPYRKNVILKNLAICFPELSNAETAGLADRYYRHLADLIIEPFLVRKLSPQDLAKFVSYGNQSVLHQLIKEKKDIVLMVSHYGNWEYLFSLPLLTDCNVLAAYSPVSNRMLNEKLKGLRSRFGVKLVPKTHWYRSVINWQDTKPAIFINIADQRPADAGKHVIQFFRHNTYIQTGAARMAIRRNSAVVYLDVQQRGVNKYNFRFNLLVKDAARMTETEIMKLYYAELEKSIKRQPELWLWSHNRWKFGFPGALPQKHINVDSAKSVRQS</sequence>
<evidence type="ECO:0000313" key="7">
    <source>
        <dbReference type="EMBL" id="USJ33210.1"/>
    </source>
</evidence>
<dbReference type="GO" id="GO:0016746">
    <property type="term" value="F:acyltransferase activity"/>
    <property type="evidence" value="ECO:0007669"/>
    <property type="project" value="UniProtKB-KW"/>
</dbReference>
<proteinExistence type="predicted"/>
<evidence type="ECO:0000256" key="5">
    <source>
        <dbReference type="ARBA" id="ARBA00023136"/>
    </source>
</evidence>
<evidence type="ECO:0000256" key="3">
    <source>
        <dbReference type="ARBA" id="ARBA00022519"/>
    </source>
</evidence>
<dbReference type="Proteomes" id="UP001055420">
    <property type="component" value="Chromosome"/>
</dbReference>
<evidence type="ECO:0000256" key="2">
    <source>
        <dbReference type="ARBA" id="ARBA00022475"/>
    </source>
</evidence>
<comment type="subcellular location">
    <subcellularLocation>
        <location evidence="1">Cell inner membrane</location>
    </subcellularLocation>
</comment>
<dbReference type="Pfam" id="PF03279">
    <property type="entry name" value="Lip_A_acyltrans"/>
    <property type="match status" value="1"/>
</dbReference>
<keyword evidence="3" id="KW-0997">Cell inner membrane</keyword>
<dbReference type="PANTHER" id="PTHR30606">
    <property type="entry name" value="LIPID A BIOSYNTHESIS LAUROYL ACYLTRANSFERASE"/>
    <property type="match status" value="1"/>
</dbReference>